<feature type="signal peptide" evidence="5">
    <location>
        <begin position="1"/>
        <end position="17"/>
    </location>
</feature>
<keyword evidence="5" id="KW-0732">Signal</keyword>
<accession>A0A0L8V2J7</accession>
<keyword evidence="4" id="KW-0676">Redox-active center</keyword>
<organism evidence="7 8">
    <name type="scientific">Sunxiuqinia dokdonensis</name>
    <dbReference type="NCBI Taxonomy" id="1409788"/>
    <lineage>
        <taxon>Bacteria</taxon>
        <taxon>Pseudomonadati</taxon>
        <taxon>Bacteroidota</taxon>
        <taxon>Bacteroidia</taxon>
        <taxon>Marinilabiliales</taxon>
        <taxon>Prolixibacteraceae</taxon>
        <taxon>Sunxiuqinia</taxon>
    </lineage>
</organism>
<dbReference type="GO" id="GO:0030313">
    <property type="term" value="C:cell envelope"/>
    <property type="evidence" value="ECO:0007669"/>
    <property type="project" value="UniProtKB-SubCell"/>
</dbReference>
<dbReference type="InterPro" id="IPR025380">
    <property type="entry name" value="DUF4369"/>
</dbReference>
<dbReference type="AlphaFoldDB" id="A0A0L8V2J7"/>
<dbReference type="EMBL" id="LGIA01000214">
    <property type="protein sequence ID" value="KOH42715.1"/>
    <property type="molecule type" value="Genomic_DNA"/>
</dbReference>
<dbReference type="Pfam" id="PF14289">
    <property type="entry name" value="DUF4369"/>
    <property type="match status" value="1"/>
</dbReference>
<protein>
    <recommendedName>
        <fullName evidence="6">Thioredoxin domain-containing protein</fullName>
    </recommendedName>
</protein>
<dbReference type="SUPFAM" id="SSF52833">
    <property type="entry name" value="Thioredoxin-like"/>
    <property type="match status" value="1"/>
</dbReference>
<evidence type="ECO:0000313" key="7">
    <source>
        <dbReference type="EMBL" id="KOH42715.1"/>
    </source>
</evidence>
<evidence type="ECO:0000256" key="3">
    <source>
        <dbReference type="ARBA" id="ARBA00023157"/>
    </source>
</evidence>
<evidence type="ECO:0000256" key="5">
    <source>
        <dbReference type="SAM" id="SignalP"/>
    </source>
</evidence>
<sequence length="382" mass="43582">MKRLFVLVISIAAFVVACDDSTHYKISGRISNAEGQYVYLDKLKVTSSENVDSAKIGKSGEFEFDGIVQHPTFFLLKLSERNFITLLVDSAEQVEVSGDAANFSRDYLVTGSEGSKQVQELNQRLSRTKHQLDSISSLHVLFRTDPNYPALQKKWEQEYNQVVEEQIKYSQNFVTSHPFSMANVLALYQKFDNDNFVIQDIQSLKTAASALNSFYPESEHVKALYANTIKLMQDERNARIQKLIQEQGENSPDIVLPNPDGKEVALSSLRGKYVLVQFWSAQDRGSRIMNPVLVELYNKYHRKGFEIFQVSIDENRYEWIDAIDQDKLSWINVGDMEGSRTAVINYNVQQVPFNYLLDREGVIIAKDLKGPALDRLLGEKLK</sequence>
<evidence type="ECO:0000256" key="1">
    <source>
        <dbReference type="ARBA" id="ARBA00004196"/>
    </source>
</evidence>
<dbReference type="InterPro" id="IPR013766">
    <property type="entry name" value="Thioredoxin_domain"/>
</dbReference>
<feature type="domain" description="Thioredoxin" evidence="6">
    <location>
        <begin position="245"/>
        <end position="382"/>
    </location>
</feature>
<dbReference type="RefSeq" id="WP_053188444.1">
    <property type="nucleotide sequence ID" value="NZ_LGIA01000214.1"/>
</dbReference>
<dbReference type="InterPro" id="IPR036249">
    <property type="entry name" value="Thioredoxin-like_sf"/>
</dbReference>
<evidence type="ECO:0000313" key="8">
    <source>
        <dbReference type="Proteomes" id="UP000036958"/>
    </source>
</evidence>
<dbReference type="GO" id="GO:0017004">
    <property type="term" value="P:cytochrome complex assembly"/>
    <property type="evidence" value="ECO:0007669"/>
    <property type="project" value="UniProtKB-KW"/>
</dbReference>
<evidence type="ECO:0000256" key="2">
    <source>
        <dbReference type="ARBA" id="ARBA00022748"/>
    </source>
</evidence>
<dbReference type="CDD" id="cd02966">
    <property type="entry name" value="TlpA_like_family"/>
    <property type="match status" value="1"/>
</dbReference>
<feature type="chain" id="PRO_5005591331" description="Thioredoxin domain-containing protein" evidence="5">
    <location>
        <begin position="18"/>
        <end position="382"/>
    </location>
</feature>
<dbReference type="Pfam" id="PF00578">
    <property type="entry name" value="AhpC-TSA"/>
    <property type="match status" value="1"/>
</dbReference>
<dbReference type="Gene3D" id="3.40.30.10">
    <property type="entry name" value="Glutaredoxin"/>
    <property type="match status" value="1"/>
</dbReference>
<keyword evidence="2" id="KW-0201">Cytochrome c-type biogenesis</keyword>
<dbReference type="Proteomes" id="UP000036958">
    <property type="component" value="Unassembled WGS sequence"/>
</dbReference>
<dbReference type="PROSITE" id="PS51352">
    <property type="entry name" value="THIOREDOXIN_2"/>
    <property type="match status" value="1"/>
</dbReference>
<reference evidence="8" key="1">
    <citation type="submission" date="2015-07" db="EMBL/GenBank/DDBJ databases">
        <title>Genome sequencing of Sunxiuqinia dokdonensis strain SK.</title>
        <authorList>
            <person name="Ahn S."/>
            <person name="Kim B.-C."/>
        </authorList>
    </citation>
    <scope>NUCLEOTIDE SEQUENCE [LARGE SCALE GENOMIC DNA]</scope>
    <source>
        <strain evidence="8">SK</strain>
    </source>
</reference>
<evidence type="ECO:0000256" key="4">
    <source>
        <dbReference type="ARBA" id="ARBA00023284"/>
    </source>
</evidence>
<dbReference type="PANTHER" id="PTHR42852:SF6">
    <property type="entry name" value="THIOL:DISULFIDE INTERCHANGE PROTEIN DSBE"/>
    <property type="match status" value="1"/>
</dbReference>
<dbReference type="InterPro" id="IPR000866">
    <property type="entry name" value="AhpC/TSA"/>
</dbReference>
<proteinExistence type="predicted"/>
<gene>
    <name evidence="7" type="ORF">NC99_44410</name>
</gene>
<keyword evidence="3" id="KW-1015">Disulfide bond</keyword>
<dbReference type="OrthoDB" id="6399635at2"/>
<comment type="caution">
    <text evidence="7">The sequence shown here is derived from an EMBL/GenBank/DDBJ whole genome shotgun (WGS) entry which is preliminary data.</text>
</comment>
<dbReference type="PANTHER" id="PTHR42852">
    <property type="entry name" value="THIOL:DISULFIDE INTERCHANGE PROTEIN DSBE"/>
    <property type="match status" value="1"/>
</dbReference>
<name>A0A0L8V2J7_9BACT</name>
<evidence type="ECO:0000259" key="6">
    <source>
        <dbReference type="PROSITE" id="PS51352"/>
    </source>
</evidence>
<keyword evidence="8" id="KW-1185">Reference proteome</keyword>
<comment type="subcellular location">
    <subcellularLocation>
        <location evidence="1">Cell envelope</location>
    </subcellularLocation>
</comment>
<dbReference type="PROSITE" id="PS51257">
    <property type="entry name" value="PROKAR_LIPOPROTEIN"/>
    <property type="match status" value="1"/>
</dbReference>
<dbReference type="InterPro" id="IPR050553">
    <property type="entry name" value="Thioredoxin_ResA/DsbE_sf"/>
</dbReference>
<dbReference type="STRING" id="1409788.NC99_44410"/>